<accession>A0A511ZHM1</accession>
<sequence>MIRTFITYGTSDLLYIGHVDLIKFPEKTNDYFIVELSTDYSNTLNIS</sequence>
<evidence type="ECO:0000313" key="2">
    <source>
        <dbReference type="Proteomes" id="UP000321558"/>
    </source>
</evidence>
<name>A0A511ZHM1_9BACI</name>
<gene>
    <name evidence="1" type="ORF">OSO01_16730</name>
</gene>
<proteinExistence type="predicted"/>
<dbReference type="RefSeq" id="WP_186813591.1">
    <property type="nucleotide sequence ID" value="NZ_BJYM01000006.1"/>
</dbReference>
<keyword evidence="2" id="KW-1185">Reference proteome</keyword>
<comment type="caution">
    <text evidence="1">The sequence shown here is derived from an EMBL/GenBank/DDBJ whole genome shotgun (WGS) entry which is preliminary data.</text>
</comment>
<dbReference type="SUPFAM" id="SSF52374">
    <property type="entry name" value="Nucleotidylyl transferase"/>
    <property type="match status" value="1"/>
</dbReference>
<dbReference type="Proteomes" id="UP000321558">
    <property type="component" value="Unassembled WGS sequence"/>
</dbReference>
<evidence type="ECO:0000313" key="1">
    <source>
        <dbReference type="EMBL" id="GEN86934.1"/>
    </source>
</evidence>
<dbReference type="AlphaFoldDB" id="A0A511ZHM1"/>
<protein>
    <submittedName>
        <fullName evidence="1">Uncharacterized protein</fullName>
    </submittedName>
</protein>
<organism evidence="1 2">
    <name type="scientific">Oceanobacillus sojae</name>
    <dbReference type="NCBI Taxonomy" id="582851"/>
    <lineage>
        <taxon>Bacteria</taxon>
        <taxon>Bacillati</taxon>
        <taxon>Bacillota</taxon>
        <taxon>Bacilli</taxon>
        <taxon>Bacillales</taxon>
        <taxon>Bacillaceae</taxon>
        <taxon>Oceanobacillus</taxon>
    </lineage>
</organism>
<dbReference type="EMBL" id="BJYM01000006">
    <property type="protein sequence ID" value="GEN86934.1"/>
    <property type="molecule type" value="Genomic_DNA"/>
</dbReference>
<reference evidence="1 2" key="1">
    <citation type="submission" date="2019-07" db="EMBL/GenBank/DDBJ databases">
        <title>Whole genome shotgun sequence of Oceanobacillus sojae NBRC 105379.</title>
        <authorList>
            <person name="Hosoyama A."/>
            <person name="Uohara A."/>
            <person name="Ohji S."/>
            <person name="Ichikawa N."/>
        </authorList>
    </citation>
    <scope>NUCLEOTIDE SEQUENCE [LARGE SCALE GENOMIC DNA]</scope>
    <source>
        <strain evidence="1 2">NBRC 105379</strain>
    </source>
</reference>